<comment type="caution">
    <text evidence="2">The sequence shown here is derived from an EMBL/GenBank/DDBJ whole genome shotgun (WGS) entry which is preliminary data.</text>
</comment>
<proteinExistence type="predicted"/>
<organism evidence="2 3">
    <name type="scientific">Austropuccinia psidii MF-1</name>
    <dbReference type="NCBI Taxonomy" id="1389203"/>
    <lineage>
        <taxon>Eukaryota</taxon>
        <taxon>Fungi</taxon>
        <taxon>Dikarya</taxon>
        <taxon>Basidiomycota</taxon>
        <taxon>Pucciniomycotina</taxon>
        <taxon>Pucciniomycetes</taxon>
        <taxon>Pucciniales</taxon>
        <taxon>Sphaerophragmiaceae</taxon>
        <taxon>Austropuccinia</taxon>
    </lineage>
</organism>
<feature type="compositionally biased region" description="Basic residues" evidence="1">
    <location>
        <begin position="1"/>
        <end position="11"/>
    </location>
</feature>
<feature type="region of interest" description="Disordered" evidence="1">
    <location>
        <begin position="93"/>
        <end position="153"/>
    </location>
</feature>
<feature type="compositionally biased region" description="Basic and acidic residues" evidence="1">
    <location>
        <begin position="110"/>
        <end position="122"/>
    </location>
</feature>
<evidence type="ECO:0000256" key="1">
    <source>
        <dbReference type="SAM" id="MobiDB-lite"/>
    </source>
</evidence>
<dbReference type="AlphaFoldDB" id="A0A9Q3L1A3"/>
<evidence type="ECO:0000313" key="2">
    <source>
        <dbReference type="EMBL" id="MBW0589961.1"/>
    </source>
</evidence>
<sequence>MKDTKRKHNHSSIHFPTQQESQTRGLERYGSSSSAPPTTQKFISMEHEKQEVQPGIPLGRTWSKLSEGFFQRDRVQRPYGNNQRVEYHQVIQTPGGSQGVGQISSAVASHHSETNRSVDKSHNSSQCHEFSRRRQGYKGKNKTTFSQRKKESDPMIQKLLNLVKEVHKNIK</sequence>
<reference evidence="2" key="1">
    <citation type="submission" date="2021-03" db="EMBL/GenBank/DDBJ databases">
        <title>Draft genome sequence of rust myrtle Austropuccinia psidii MF-1, a brazilian biotype.</title>
        <authorList>
            <person name="Quecine M.C."/>
            <person name="Pachon D.M.R."/>
            <person name="Bonatelli M.L."/>
            <person name="Correr F.H."/>
            <person name="Franceschini L.M."/>
            <person name="Leite T.F."/>
            <person name="Margarido G.R.A."/>
            <person name="Almeida C.A."/>
            <person name="Ferrarezi J.A."/>
            <person name="Labate C.A."/>
        </authorList>
    </citation>
    <scope>NUCLEOTIDE SEQUENCE</scope>
    <source>
        <strain evidence="2">MF-1</strain>
    </source>
</reference>
<evidence type="ECO:0000313" key="3">
    <source>
        <dbReference type="Proteomes" id="UP000765509"/>
    </source>
</evidence>
<dbReference type="Proteomes" id="UP000765509">
    <property type="component" value="Unassembled WGS sequence"/>
</dbReference>
<name>A0A9Q3L1A3_9BASI</name>
<feature type="compositionally biased region" description="Basic residues" evidence="1">
    <location>
        <begin position="131"/>
        <end position="141"/>
    </location>
</feature>
<dbReference type="EMBL" id="AVOT02136363">
    <property type="protein sequence ID" value="MBW0589961.1"/>
    <property type="molecule type" value="Genomic_DNA"/>
</dbReference>
<feature type="compositionally biased region" description="Polar residues" evidence="1">
    <location>
        <begin position="93"/>
        <end position="107"/>
    </location>
</feature>
<feature type="region of interest" description="Disordered" evidence="1">
    <location>
        <begin position="1"/>
        <end position="41"/>
    </location>
</feature>
<accession>A0A9Q3L1A3</accession>
<protein>
    <submittedName>
        <fullName evidence="2">Uncharacterized protein</fullName>
    </submittedName>
</protein>
<feature type="compositionally biased region" description="Polar residues" evidence="1">
    <location>
        <begin position="12"/>
        <end position="41"/>
    </location>
</feature>
<keyword evidence="3" id="KW-1185">Reference proteome</keyword>
<gene>
    <name evidence="2" type="ORF">O181_129676</name>
</gene>